<evidence type="ECO:0000256" key="2">
    <source>
        <dbReference type="ARBA" id="ARBA00022475"/>
    </source>
</evidence>
<evidence type="ECO:0000256" key="1">
    <source>
        <dbReference type="ARBA" id="ARBA00022448"/>
    </source>
</evidence>
<dbReference type="InterPro" id="IPR050093">
    <property type="entry name" value="ABC_SmlMolc_Importer"/>
</dbReference>
<dbReference type="NCBIfam" id="TIGR01187">
    <property type="entry name" value="potA"/>
    <property type="match status" value="1"/>
</dbReference>
<dbReference type="OrthoDB" id="9802264at2"/>
<feature type="domain" description="ABC transporter" evidence="8">
    <location>
        <begin position="9"/>
        <end position="237"/>
    </location>
</feature>
<dbReference type="GO" id="GO:0005524">
    <property type="term" value="F:ATP binding"/>
    <property type="evidence" value="ECO:0007669"/>
    <property type="project" value="UniProtKB-KW"/>
</dbReference>
<keyword evidence="3 7" id="KW-0547">Nucleotide-binding</keyword>
<dbReference type="Gene3D" id="3.40.50.300">
    <property type="entry name" value="P-loop containing nucleotide triphosphate hydrolases"/>
    <property type="match status" value="1"/>
</dbReference>
<evidence type="ECO:0000313" key="10">
    <source>
        <dbReference type="Proteomes" id="UP000319514"/>
    </source>
</evidence>
<dbReference type="Proteomes" id="UP000319514">
    <property type="component" value="Unassembled WGS sequence"/>
</dbReference>
<dbReference type="RefSeq" id="WP_141788936.1">
    <property type="nucleotide sequence ID" value="NZ_BAAAKX010000001.1"/>
</dbReference>
<dbReference type="GO" id="GO:0043190">
    <property type="term" value="C:ATP-binding cassette (ABC) transporter complex"/>
    <property type="evidence" value="ECO:0007669"/>
    <property type="project" value="InterPro"/>
</dbReference>
<dbReference type="InterPro" id="IPR013611">
    <property type="entry name" value="Transp-assoc_OB_typ2"/>
</dbReference>
<keyword evidence="10" id="KW-1185">Reference proteome</keyword>
<sequence>MATESSGDLRLIDITKRYETFTAVDNLSLVIPQGSFFALLGPSGCGKTTTLRMVAGLEQPTVGRILIGDRDITDTKAYQRNVNTVFQSYALFPHLSILDNVTFGLRRRGVSDYKAKAMEALELVQLAHIAKKKPAQLSGGMQQRVALARAIVNRPDVLLLDEPLGALDLKLRRQMQIELKRIQSEVGITFVHVTHDQEEAMTMADTIAVMNAGRLEQVGDPGVLYENPATTFVANFLGQSNLLKAEVVGTPGELADLDVHGTKLRLPTPRLVEGVQTMWLGVRPEKLRLVNGDGTGVEDGLNSLTGTVTDASFTGLATNYLVRLPWGQELAVVQQNDGMPRASVGTSVTLAWAPEHSFALDSRQDAHAGAQDQADDTGAA</sequence>
<dbReference type="SMART" id="SM00382">
    <property type="entry name" value="AAA"/>
    <property type="match status" value="1"/>
</dbReference>
<reference evidence="9 10" key="1">
    <citation type="submission" date="2019-06" db="EMBL/GenBank/DDBJ databases">
        <title>Sequencing the genomes of 1000 actinobacteria strains.</title>
        <authorList>
            <person name="Klenk H.-P."/>
        </authorList>
    </citation>
    <scope>NUCLEOTIDE SEQUENCE [LARGE SCALE GENOMIC DNA]</scope>
    <source>
        <strain evidence="9 10">DSM 18082</strain>
    </source>
</reference>
<comment type="similarity">
    <text evidence="7">Belongs to the ABC transporter superfamily. Spermidine/putrescine importer (TC 3.A.1.11.1) family.</text>
</comment>
<dbReference type="EMBL" id="VFOQ01000001">
    <property type="protein sequence ID" value="TQL61112.1"/>
    <property type="molecule type" value="Genomic_DNA"/>
</dbReference>
<dbReference type="Pfam" id="PF08402">
    <property type="entry name" value="TOBE_2"/>
    <property type="match status" value="1"/>
</dbReference>
<dbReference type="PROSITE" id="PS50893">
    <property type="entry name" value="ABC_TRANSPORTER_2"/>
    <property type="match status" value="1"/>
</dbReference>
<dbReference type="PROSITE" id="PS00211">
    <property type="entry name" value="ABC_TRANSPORTER_1"/>
    <property type="match status" value="1"/>
</dbReference>
<evidence type="ECO:0000259" key="8">
    <source>
        <dbReference type="PROSITE" id="PS50893"/>
    </source>
</evidence>
<dbReference type="PANTHER" id="PTHR42781">
    <property type="entry name" value="SPERMIDINE/PUTRESCINE IMPORT ATP-BINDING PROTEIN POTA"/>
    <property type="match status" value="1"/>
</dbReference>
<comment type="catalytic activity">
    <reaction evidence="7">
        <text>ATP + H2O + polyamine-[polyamine-binding protein]Side 1 = ADP + phosphate + polyamineSide 2 + [polyamine-binding protein]Side 1.</text>
        <dbReference type="EC" id="7.6.2.11"/>
    </reaction>
</comment>
<dbReference type="SUPFAM" id="SSF50331">
    <property type="entry name" value="MOP-like"/>
    <property type="match status" value="1"/>
</dbReference>
<dbReference type="Pfam" id="PF00005">
    <property type="entry name" value="ABC_tran"/>
    <property type="match status" value="1"/>
</dbReference>
<evidence type="ECO:0000256" key="4">
    <source>
        <dbReference type="ARBA" id="ARBA00022840"/>
    </source>
</evidence>
<evidence type="ECO:0000256" key="5">
    <source>
        <dbReference type="ARBA" id="ARBA00022967"/>
    </source>
</evidence>
<dbReference type="InterPro" id="IPR005893">
    <property type="entry name" value="PotA-like"/>
</dbReference>
<proteinExistence type="inferred from homology"/>
<organism evidence="9 10">
    <name type="scientific">Oryzihumus leptocrescens</name>
    <dbReference type="NCBI Taxonomy" id="297536"/>
    <lineage>
        <taxon>Bacteria</taxon>
        <taxon>Bacillati</taxon>
        <taxon>Actinomycetota</taxon>
        <taxon>Actinomycetes</taxon>
        <taxon>Micrococcales</taxon>
        <taxon>Intrasporangiaceae</taxon>
        <taxon>Oryzihumus</taxon>
    </lineage>
</organism>
<evidence type="ECO:0000256" key="7">
    <source>
        <dbReference type="RuleBase" id="RU364083"/>
    </source>
</evidence>
<evidence type="ECO:0000256" key="3">
    <source>
        <dbReference type="ARBA" id="ARBA00022741"/>
    </source>
</evidence>
<dbReference type="InterPro" id="IPR003439">
    <property type="entry name" value="ABC_transporter-like_ATP-bd"/>
</dbReference>
<keyword evidence="5 7" id="KW-1278">Translocase</keyword>
<evidence type="ECO:0000256" key="6">
    <source>
        <dbReference type="ARBA" id="ARBA00023136"/>
    </source>
</evidence>
<accession>A0A542ZL89</accession>
<keyword evidence="6 7" id="KW-0472">Membrane</keyword>
<dbReference type="EC" id="7.6.2.11" evidence="7"/>
<dbReference type="Gene3D" id="2.40.50.100">
    <property type="match status" value="1"/>
</dbReference>
<dbReference type="InterPro" id="IPR003593">
    <property type="entry name" value="AAA+_ATPase"/>
</dbReference>
<comment type="subunit">
    <text evidence="7">The complex is composed of two ATP-binding proteins (PotA), two transmembrane proteins (PotB and PotC) and a solute-binding protein (PotD).</text>
</comment>
<keyword evidence="1 7" id="KW-0813">Transport</keyword>
<comment type="function">
    <text evidence="7">Part of the ABC transporter complex PotABCD involved in spermidine/putrescine import. Responsible for energy coupling to the transport system.</text>
</comment>
<comment type="caution">
    <text evidence="9">The sequence shown here is derived from an EMBL/GenBank/DDBJ whole genome shotgun (WGS) entry which is preliminary data.</text>
</comment>
<dbReference type="AlphaFoldDB" id="A0A542ZL89"/>
<dbReference type="GO" id="GO:0016887">
    <property type="term" value="F:ATP hydrolysis activity"/>
    <property type="evidence" value="ECO:0007669"/>
    <property type="project" value="InterPro"/>
</dbReference>
<dbReference type="FunFam" id="3.40.50.300:FF:000133">
    <property type="entry name" value="Spermidine/putrescine import ATP-binding protein PotA"/>
    <property type="match status" value="1"/>
</dbReference>
<name>A0A542ZL89_9MICO</name>
<dbReference type="PANTHER" id="PTHR42781:SF4">
    <property type="entry name" value="SPERMIDINE_PUTRESCINE IMPORT ATP-BINDING PROTEIN POTA"/>
    <property type="match status" value="1"/>
</dbReference>
<dbReference type="InterPro" id="IPR008995">
    <property type="entry name" value="Mo/tungstate-bd_C_term_dom"/>
</dbReference>
<dbReference type="SUPFAM" id="SSF52540">
    <property type="entry name" value="P-loop containing nucleoside triphosphate hydrolases"/>
    <property type="match status" value="1"/>
</dbReference>
<dbReference type="InterPro" id="IPR017871">
    <property type="entry name" value="ABC_transporter-like_CS"/>
</dbReference>
<dbReference type="GO" id="GO:0015417">
    <property type="term" value="F:ABC-type polyamine transporter activity"/>
    <property type="evidence" value="ECO:0007669"/>
    <property type="project" value="UniProtKB-EC"/>
</dbReference>
<keyword evidence="2 7" id="KW-1003">Cell membrane</keyword>
<gene>
    <name evidence="7" type="primary">potA</name>
    <name evidence="9" type="ORF">FB474_2517</name>
</gene>
<dbReference type="InterPro" id="IPR027417">
    <property type="entry name" value="P-loop_NTPase"/>
</dbReference>
<evidence type="ECO:0000313" key="9">
    <source>
        <dbReference type="EMBL" id="TQL61112.1"/>
    </source>
</evidence>
<protein>
    <recommendedName>
        <fullName evidence="7">Spermidine/putrescine import ATP-binding protein PotA</fullName>
        <ecNumber evidence="7">7.6.2.11</ecNumber>
    </recommendedName>
</protein>
<keyword evidence="4 7" id="KW-0067">ATP-binding</keyword>